<keyword evidence="3 5" id="KW-1133">Transmembrane helix</keyword>
<evidence type="ECO:0000313" key="6">
    <source>
        <dbReference type="EMBL" id="VEU60419.1"/>
    </source>
</evidence>
<evidence type="ECO:0000256" key="3">
    <source>
        <dbReference type="ARBA" id="ARBA00022989"/>
    </source>
</evidence>
<sequence length="261" mass="29507">MWEQKILDIYTLKADSPISGWIAWVFATISIILTVSIGVPQLVYLLKNKDTGEGVNFYSFWIVLVGAIGWMLIGSWDVAEVKMAASAIANMLSLLLFIFTIFFTYKYARNEAKRKQAWIALTVAVVAVALSSALAIYGLVGKDANGNQLRMWPQLHAVCVVVFPMLTTFSFFPSVIKSLEQKRFMGMSKGMLFTLVSINITWIIYRINLGINNGEFTAGLITTMVWQFVSLSIYLSQVYLLIRQYVINKREKRIITKNANE</sequence>
<dbReference type="Pfam" id="PF04193">
    <property type="entry name" value="PQ-loop"/>
    <property type="match status" value="1"/>
</dbReference>
<feature type="transmembrane region" description="Helical" evidence="5">
    <location>
        <begin position="55"/>
        <end position="73"/>
    </location>
</feature>
<dbReference type="RefSeq" id="WP_129687380.1">
    <property type="nucleotide sequence ID" value="NZ_LR214970.1"/>
</dbReference>
<evidence type="ECO:0000256" key="4">
    <source>
        <dbReference type="ARBA" id="ARBA00023136"/>
    </source>
</evidence>
<feature type="transmembrane region" description="Helical" evidence="5">
    <location>
        <begin position="225"/>
        <end position="242"/>
    </location>
</feature>
<gene>
    <name evidence="6" type="ORF">NCTC10122_00006</name>
</gene>
<comment type="subcellular location">
    <subcellularLocation>
        <location evidence="1">Membrane</location>
        <topology evidence="1">Multi-pass membrane protein</topology>
    </subcellularLocation>
</comment>
<feature type="transmembrane region" description="Helical" evidence="5">
    <location>
        <begin position="152"/>
        <end position="172"/>
    </location>
</feature>
<keyword evidence="4 5" id="KW-0472">Membrane</keyword>
<evidence type="ECO:0000256" key="1">
    <source>
        <dbReference type="ARBA" id="ARBA00004141"/>
    </source>
</evidence>
<evidence type="ECO:0000313" key="7">
    <source>
        <dbReference type="Proteomes" id="UP000290942"/>
    </source>
</evidence>
<dbReference type="Gene3D" id="1.20.1280.290">
    <property type="match status" value="2"/>
</dbReference>
<feature type="transmembrane region" description="Helical" evidence="5">
    <location>
        <begin position="21"/>
        <end position="43"/>
    </location>
</feature>
<protein>
    <recommendedName>
        <fullName evidence="8">PQ loop repeat</fullName>
    </recommendedName>
</protein>
<evidence type="ECO:0000256" key="2">
    <source>
        <dbReference type="ARBA" id="ARBA00022692"/>
    </source>
</evidence>
<reference evidence="6 7" key="1">
    <citation type="submission" date="2019-01" db="EMBL/GenBank/DDBJ databases">
        <authorList>
            <consortium name="Pathogen Informatics"/>
        </authorList>
    </citation>
    <scope>NUCLEOTIDE SEQUENCE [LARGE SCALE GENOMIC DNA]</scope>
    <source>
        <strain evidence="6 7">NCTC10122</strain>
    </source>
</reference>
<dbReference type="AlphaFoldDB" id="A0A449A838"/>
<dbReference type="GO" id="GO:0016020">
    <property type="term" value="C:membrane"/>
    <property type="evidence" value="ECO:0007669"/>
    <property type="project" value="UniProtKB-SubCell"/>
</dbReference>
<organism evidence="6 7">
    <name type="scientific">Mycoplasmopsis bovigenitalium</name>
    <dbReference type="NCBI Taxonomy" id="2112"/>
    <lineage>
        <taxon>Bacteria</taxon>
        <taxon>Bacillati</taxon>
        <taxon>Mycoplasmatota</taxon>
        <taxon>Mycoplasmoidales</taxon>
        <taxon>Metamycoplasmataceae</taxon>
        <taxon>Mycoplasmopsis</taxon>
    </lineage>
</organism>
<name>A0A449A838_9BACT</name>
<feature type="transmembrane region" description="Helical" evidence="5">
    <location>
        <begin position="117"/>
        <end position="140"/>
    </location>
</feature>
<keyword evidence="2 5" id="KW-0812">Transmembrane</keyword>
<proteinExistence type="predicted"/>
<feature type="transmembrane region" description="Helical" evidence="5">
    <location>
        <begin position="85"/>
        <end position="105"/>
    </location>
</feature>
<evidence type="ECO:0008006" key="8">
    <source>
        <dbReference type="Google" id="ProtNLM"/>
    </source>
</evidence>
<dbReference type="InterPro" id="IPR006603">
    <property type="entry name" value="PQ-loop_rpt"/>
</dbReference>
<dbReference type="EMBL" id="LR214970">
    <property type="protein sequence ID" value="VEU60419.1"/>
    <property type="molecule type" value="Genomic_DNA"/>
</dbReference>
<accession>A0A449A838</accession>
<dbReference type="Proteomes" id="UP000290942">
    <property type="component" value="Chromosome"/>
</dbReference>
<feature type="transmembrane region" description="Helical" evidence="5">
    <location>
        <begin position="184"/>
        <end position="205"/>
    </location>
</feature>
<evidence type="ECO:0000256" key="5">
    <source>
        <dbReference type="SAM" id="Phobius"/>
    </source>
</evidence>